<evidence type="ECO:0000256" key="2">
    <source>
        <dbReference type="SAM" id="SignalP"/>
    </source>
</evidence>
<feature type="domain" description="PpiC" evidence="3">
    <location>
        <begin position="154"/>
        <end position="253"/>
    </location>
</feature>
<name>K2K5Y0_HELPX</name>
<dbReference type="AlphaFoldDB" id="K2K5Y0"/>
<dbReference type="RefSeq" id="WP_000739413.1">
    <property type="nucleotide sequence ID" value="NZ_AMOQ01000001.1"/>
</dbReference>
<sequence>MKKNILNLALVGALSASFLMAKPAHNANNATHNTKKTTDSSAGVLATVDGKPITKSDFDMIKQRNPNFDFDKLKEKEKEALIEQAIRTALVENEAKAEKLDQTPEFKAMMEAVKKQALVEFWAKKQAEEVKKIQIPEKEMQDFYNANKDQLFVKQEAHARHILVKTEDEAKRIISEIDKQPKAKKEAKFIELANRDTIDPNSKNAQNGGDLGKFQKNQMAPDFSKAAFALTPGDYTKTPVKTEFGYHIIYLISKDSPVTYTYEQAKPTIKGMLQEKLFQERMNQRIEELRKHAKIVINNK</sequence>
<dbReference type="InterPro" id="IPR046357">
    <property type="entry name" value="PPIase_dom_sf"/>
</dbReference>
<keyword evidence="2" id="KW-0732">Signal</keyword>
<dbReference type="Gene3D" id="3.10.50.40">
    <property type="match status" value="1"/>
</dbReference>
<dbReference type="Proteomes" id="UP000002808">
    <property type="component" value="Unassembled WGS sequence"/>
</dbReference>
<protein>
    <submittedName>
        <fullName evidence="4">PPIC-type PPIASE domain protein</fullName>
    </submittedName>
</protein>
<comment type="caution">
    <text evidence="4">The sequence shown here is derived from an EMBL/GenBank/DDBJ whole genome shotgun (WGS) entry which is preliminary data.</text>
</comment>
<dbReference type="PROSITE" id="PS01096">
    <property type="entry name" value="PPIC_PPIASE_1"/>
    <property type="match status" value="1"/>
</dbReference>
<dbReference type="Gene3D" id="1.10.8.1040">
    <property type="match status" value="1"/>
</dbReference>
<dbReference type="PROSITE" id="PS50198">
    <property type="entry name" value="PPIC_PPIASE_2"/>
    <property type="match status" value="1"/>
</dbReference>
<dbReference type="InterPro" id="IPR000297">
    <property type="entry name" value="PPIase_PpiC"/>
</dbReference>
<dbReference type="GO" id="GO:0003755">
    <property type="term" value="F:peptidyl-prolyl cis-trans isomerase activity"/>
    <property type="evidence" value="ECO:0007669"/>
    <property type="project" value="UniProtKB-KW"/>
</dbReference>
<dbReference type="PANTHER" id="PTHR47245:SF2">
    <property type="entry name" value="PEPTIDYL-PROLYL CIS-TRANS ISOMERASE HP_0175-RELATED"/>
    <property type="match status" value="1"/>
</dbReference>
<feature type="signal peptide" evidence="2">
    <location>
        <begin position="1"/>
        <end position="21"/>
    </location>
</feature>
<evidence type="ECO:0000313" key="5">
    <source>
        <dbReference type="Proteomes" id="UP000002808"/>
    </source>
</evidence>
<dbReference type="PANTHER" id="PTHR47245">
    <property type="entry name" value="PEPTIDYLPROLYL ISOMERASE"/>
    <property type="match status" value="1"/>
</dbReference>
<accession>K2K5Y0</accession>
<evidence type="ECO:0000256" key="1">
    <source>
        <dbReference type="PROSITE-ProRule" id="PRU00278"/>
    </source>
</evidence>
<feature type="chain" id="PRO_5007919657" evidence="2">
    <location>
        <begin position="22"/>
        <end position="300"/>
    </location>
</feature>
<evidence type="ECO:0000313" key="4">
    <source>
        <dbReference type="EMBL" id="EKE81997.1"/>
    </source>
</evidence>
<dbReference type="InterPro" id="IPR050245">
    <property type="entry name" value="PrsA_foldase"/>
</dbReference>
<dbReference type="PATRIC" id="fig|1145110.4.peg.355"/>
<gene>
    <name evidence="4" type="ORF">OUC_0364</name>
</gene>
<dbReference type="SUPFAM" id="SSF54534">
    <property type="entry name" value="FKBP-like"/>
    <property type="match status" value="1"/>
</dbReference>
<reference evidence="4 5" key="1">
    <citation type="submission" date="2012-08" db="EMBL/GenBank/DDBJ databases">
        <title>Comparative Sequence Analysis of H. pylori isolates.</title>
        <authorList>
            <person name="Blanchard T.G."/>
            <person name="Czinn S.J."/>
            <person name="McCracken C.M."/>
            <person name="Abolude K.A."/>
            <person name="Shefchek K.S."/>
            <person name="Maroo A.M."/>
            <person name="Santana-Cruz I.S."/>
            <person name="Tallon L.J."/>
            <person name="Ficke F.W.F."/>
        </authorList>
    </citation>
    <scope>NUCLEOTIDE SEQUENCE [LARGE SCALE GENOMIC DNA]</scope>
    <source>
        <strain evidence="4 5">R018c</strain>
    </source>
</reference>
<evidence type="ECO:0000259" key="3">
    <source>
        <dbReference type="PROSITE" id="PS50198"/>
    </source>
</evidence>
<dbReference type="Pfam" id="PF00639">
    <property type="entry name" value="Rotamase"/>
    <property type="match status" value="1"/>
</dbReference>
<proteinExistence type="predicted"/>
<dbReference type="InterPro" id="IPR023058">
    <property type="entry name" value="PPIase_PpiC_CS"/>
</dbReference>
<keyword evidence="1" id="KW-0413">Isomerase</keyword>
<keyword evidence="1" id="KW-0697">Rotamase</keyword>
<organism evidence="4 5">
    <name type="scientific">Helicobacter pylori R018c</name>
    <dbReference type="NCBI Taxonomy" id="1145110"/>
    <lineage>
        <taxon>Bacteria</taxon>
        <taxon>Pseudomonadati</taxon>
        <taxon>Campylobacterota</taxon>
        <taxon>Epsilonproteobacteria</taxon>
        <taxon>Campylobacterales</taxon>
        <taxon>Helicobacteraceae</taxon>
        <taxon>Helicobacter</taxon>
    </lineage>
</organism>
<dbReference type="EMBL" id="AMOQ01000001">
    <property type="protein sequence ID" value="EKE81997.1"/>
    <property type="molecule type" value="Genomic_DNA"/>
</dbReference>